<dbReference type="Proteomes" id="UP000002051">
    <property type="component" value="Chromosome 2"/>
</dbReference>
<evidence type="ECO:0000313" key="4">
    <source>
        <dbReference type="EnsemblPlants" id="KEH39687"/>
    </source>
</evidence>
<reference evidence="3 5" key="1">
    <citation type="journal article" date="2011" name="Nature">
        <title>The Medicago genome provides insight into the evolution of rhizobial symbioses.</title>
        <authorList>
            <person name="Young N.D."/>
            <person name="Debelle F."/>
            <person name="Oldroyd G.E."/>
            <person name="Geurts R."/>
            <person name="Cannon S.B."/>
            <person name="Udvardi M.K."/>
            <person name="Benedito V.A."/>
            <person name="Mayer K.F."/>
            <person name="Gouzy J."/>
            <person name="Schoof H."/>
            <person name="Van de Peer Y."/>
            <person name="Proost S."/>
            <person name="Cook D.R."/>
            <person name="Meyers B.C."/>
            <person name="Spannagl M."/>
            <person name="Cheung F."/>
            <person name="De Mita S."/>
            <person name="Krishnakumar V."/>
            <person name="Gundlach H."/>
            <person name="Zhou S."/>
            <person name="Mudge J."/>
            <person name="Bharti A.K."/>
            <person name="Murray J.D."/>
            <person name="Naoumkina M.A."/>
            <person name="Rosen B."/>
            <person name="Silverstein K.A."/>
            <person name="Tang H."/>
            <person name="Rombauts S."/>
            <person name="Zhao P.X."/>
            <person name="Zhou P."/>
            <person name="Barbe V."/>
            <person name="Bardou P."/>
            <person name="Bechner M."/>
            <person name="Bellec A."/>
            <person name="Berger A."/>
            <person name="Berges H."/>
            <person name="Bidwell S."/>
            <person name="Bisseling T."/>
            <person name="Choisne N."/>
            <person name="Couloux A."/>
            <person name="Denny R."/>
            <person name="Deshpande S."/>
            <person name="Dai X."/>
            <person name="Doyle J.J."/>
            <person name="Dudez A.M."/>
            <person name="Farmer A.D."/>
            <person name="Fouteau S."/>
            <person name="Franken C."/>
            <person name="Gibelin C."/>
            <person name="Gish J."/>
            <person name="Goldstein S."/>
            <person name="Gonzalez A.J."/>
            <person name="Green P.J."/>
            <person name="Hallab A."/>
            <person name="Hartog M."/>
            <person name="Hua A."/>
            <person name="Humphray S.J."/>
            <person name="Jeong D.H."/>
            <person name="Jing Y."/>
            <person name="Jocker A."/>
            <person name="Kenton S.M."/>
            <person name="Kim D.J."/>
            <person name="Klee K."/>
            <person name="Lai H."/>
            <person name="Lang C."/>
            <person name="Lin S."/>
            <person name="Macmil S.L."/>
            <person name="Magdelenat G."/>
            <person name="Matthews L."/>
            <person name="McCorrison J."/>
            <person name="Monaghan E.L."/>
            <person name="Mun J.H."/>
            <person name="Najar F.Z."/>
            <person name="Nicholson C."/>
            <person name="Noirot C."/>
            <person name="O'Bleness M."/>
            <person name="Paule C.R."/>
            <person name="Poulain J."/>
            <person name="Prion F."/>
            <person name="Qin B."/>
            <person name="Qu C."/>
            <person name="Retzel E.F."/>
            <person name="Riddle C."/>
            <person name="Sallet E."/>
            <person name="Samain S."/>
            <person name="Samson N."/>
            <person name="Sanders I."/>
            <person name="Saurat O."/>
            <person name="Scarpelli C."/>
            <person name="Schiex T."/>
            <person name="Segurens B."/>
            <person name="Severin A.J."/>
            <person name="Sherrier D.J."/>
            <person name="Shi R."/>
            <person name="Sims S."/>
            <person name="Singer S.R."/>
            <person name="Sinharoy S."/>
            <person name="Sterck L."/>
            <person name="Viollet A."/>
            <person name="Wang B.B."/>
            <person name="Wang K."/>
            <person name="Wang M."/>
            <person name="Wang X."/>
            <person name="Warfsmann J."/>
            <person name="Weissenbach J."/>
            <person name="White D.D."/>
            <person name="White J.D."/>
            <person name="Wiley G.B."/>
            <person name="Wincker P."/>
            <person name="Xing Y."/>
            <person name="Yang L."/>
            <person name="Yao Z."/>
            <person name="Ying F."/>
            <person name="Zhai J."/>
            <person name="Zhou L."/>
            <person name="Zuber A."/>
            <person name="Denarie J."/>
            <person name="Dixon R.A."/>
            <person name="May G.D."/>
            <person name="Schwartz D.C."/>
            <person name="Rogers J."/>
            <person name="Quetier F."/>
            <person name="Town C.D."/>
            <person name="Roe B.A."/>
        </authorList>
    </citation>
    <scope>NUCLEOTIDE SEQUENCE [LARGE SCALE GENOMIC DNA]</scope>
    <source>
        <strain evidence="3">A17</strain>
        <strain evidence="4 5">cv. Jemalong A17</strain>
    </source>
</reference>
<name>A0A072VD07_MEDTR</name>
<gene>
    <name evidence="3" type="ordered locus">MTR_2g105740</name>
</gene>
<dbReference type="EMBL" id="CM001218">
    <property type="protein sequence ID" value="KEH39687.1"/>
    <property type="molecule type" value="Genomic_DNA"/>
</dbReference>
<reference evidence="3 5" key="2">
    <citation type="journal article" date="2014" name="BMC Genomics">
        <title>An improved genome release (version Mt4.0) for the model legume Medicago truncatula.</title>
        <authorList>
            <person name="Tang H."/>
            <person name="Krishnakumar V."/>
            <person name="Bidwell S."/>
            <person name="Rosen B."/>
            <person name="Chan A."/>
            <person name="Zhou S."/>
            <person name="Gentzbittel L."/>
            <person name="Childs K.L."/>
            <person name="Yandell M."/>
            <person name="Gundlach H."/>
            <person name="Mayer K.F."/>
            <person name="Schwartz D.C."/>
            <person name="Town C.D."/>
        </authorList>
    </citation>
    <scope>GENOME REANNOTATION</scope>
    <source>
        <strain evidence="3">A17</strain>
        <strain evidence="4 5">cv. Jemalong A17</strain>
    </source>
</reference>
<dbReference type="PANTHER" id="PTHR35718">
    <property type="entry name" value="EXPRESSED PROTEIN"/>
    <property type="match status" value="1"/>
</dbReference>
<keyword evidence="2" id="KW-1133">Transmembrane helix</keyword>
<feature type="region of interest" description="Disordered" evidence="1">
    <location>
        <begin position="121"/>
        <end position="141"/>
    </location>
</feature>
<dbReference type="PANTHER" id="PTHR35718:SF3">
    <property type="entry name" value="PROTEIN, PUTATIVE-RELATED"/>
    <property type="match status" value="1"/>
</dbReference>
<accession>A0A072VD07</accession>
<keyword evidence="5" id="KW-1185">Reference proteome</keyword>
<protein>
    <submittedName>
        <fullName evidence="3">Transmembrane protein, putative</fullName>
    </submittedName>
</protein>
<evidence type="ECO:0000313" key="3">
    <source>
        <dbReference type="EMBL" id="KEH39687.1"/>
    </source>
</evidence>
<proteinExistence type="predicted"/>
<dbReference type="EnsemblPlants" id="KEH39687">
    <property type="protein sequence ID" value="KEH39687"/>
    <property type="gene ID" value="MTR_2g105740"/>
</dbReference>
<keyword evidence="2" id="KW-0472">Membrane</keyword>
<feature type="transmembrane region" description="Helical" evidence="2">
    <location>
        <begin position="70"/>
        <end position="90"/>
    </location>
</feature>
<evidence type="ECO:0000256" key="1">
    <source>
        <dbReference type="SAM" id="MobiDB-lite"/>
    </source>
</evidence>
<evidence type="ECO:0000313" key="5">
    <source>
        <dbReference type="Proteomes" id="UP000002051"/>
    </source>
</evidence>
<dbReference type="AlphaFoldDB" id="A0A072VD07"/>
<dbReference type="HOGENOM" id="CLU_1557573_0_0_1"/>
<reference evidence="4" key="3">
    <citation type="submission" date="2015-04" db="UniProtKB">
        <authorList>
            <consortium name="EnsemblPlants"/>
        </authorList>
    </citation>
    <scope>IDENTIFICATION</scope>
    <source>
        <strain evidence="4">cv. Jemalong A17</strain>
    </source>
</reference>
<organism evidence="3 5">
    <name type="scientific">Medicago truncatula</name>
    <name type="common">Barrel medic</name>
    <name type="synonym">Medicago tribuloides</name>
    <dbReference type="NCBI Taxonomy" id="3880"/>
    <lineage>
        <taxon>Eukaryota</taxon>
        <taxon>Viridiplantae</taxon>
        <taxon>Streptophyta</taxon>
        <taxon>Embryophyta</taxon>
        <taxon>Tracheophyta</taxon>
        <taxon>Spermatophyta</taxon>
        <taxon>Magnoliopsida</taxon>
        <taxon>eudicotyledons</taxon>
        <taxon>Gunneridae</taxon>
        <taxon>Pentapetalae</taxon>
        <taxon>rosids</taxon>
        <taxon>fabids</taxon>
        <taxon>Fabales</taxon>
        <taxon>Fabaceae</taxon>
        <taxon>Papilionoideae</taxon>
        <taxon>50 kb inversion clade</taxon>
        <taxon>NPAAA clade</taxon>
        <taxon>Hologalegina</taxon>
        <taxon>IRL clade</taxon>
        <taxon>Trifolieae</taxon>
        <taxon>Medicago</taxon>
    </lineage>
</organism>
<keyword evidence="2 3" id="KW-0812">Transmembrane</keyword>
<sequence>MGLVLLVSLFFKKEDLIDVSKHHHRQKTNQGGRRRTNFLTLSDVYFWKEKLSYLLCPCQKNGKQIGAGDVAGIIFGVAFVVLLVVGVYYVKRGGGGASFELLELKHPMVVLALETELRESGERREERKKKEREREEFDLSNSSLESLFSVEQDGYENGRHRCRRITVTKSLG</sequence>
<evidence type="ECO:0000256" key="2">
    <source>
        <dbReference type="SAM" id="Phobius"/>
    </source>
</evidence>